<dbReference type="InterPro" id="IPR007372">
    <property type="entry name" value="Lipid/polyisoprenoid-bd_YceI"/>
</dbReference>
<evidence type="ECO:0000313" key="4">
    <source>
        <dbReference type="Proteomes" id="UP000763802"/>
    </source>
</evidence>
<comment type="caution">
    <text evidence="3">The sequence shown here is derived from an EMBL/GenBank/DDBJ whole genome shotgun (WGS) entry which is preliminary data.</text>
</comment>
<protein>
    <submittedName>
        <fullName evidence="3">YceI family protein</fullName>
    </submittedName>
</protein>
<proteinExistence type="predicted"/>
<feature type="domain" description="Lipid/polyisoprenoid-binding YceI-like" evidence="2">
    <location>
        <begin position="28"/>
        <end position="195"/>
    </location>
</feature>
<evidence type="ECO:0000256" key="1">
    <source>
        <dbReference type="SAM" id="SignalP"/>
    </source>
</evidence>
<sequence length="198" mass="21637">MLNLSRRSVLLSVLSLPLAHPLLAAMQPYKLDARKSSVGFYFNLSGTNQKGTMPVRSAQIRIDPADLTRSTVDVSVDVTRAKTNFVFARNAMLGAEVLDAKQFPTIRFVSTRVQLGKSGRISDGARIAGDLTVRGVTLPITLDAELYRRRGSASADLSTLDIRLRGQISRNSFGASGYKELVKDTITLDIRAKIQQGK</sequence>
<dbReference type="SMART" id="SM00867">
    <property type="entry name" value="YceI"/>
    <property type="match status" value="1"/>
</dbReference>
<dbReference type="InterPro" id="IPR036761">
    <property type="entry name" value="TTHA0802/YceI-like_sf"/>
</dbReference>
<dbReference type="PANTHER" id="PTHR34406:SF1">
    <property type="entry name" value="PROTEIN YCEI"/>
    <property type="match status" value="1"/>
</dbReference>
<accession>A0ABS5WQR5</accession>
<organism evidence="3 4">
    <name type="scientific">Falsiruegeria litorea</name>
    <dbReference type="NCBI Taxonomy" id="1280831"/>
    <lineage>
        <taxon>Bacteria</taxon>
        <taxon>Pseudomonadati</taxon>
        <taxon>Pseudomonadota</taxon>
        <taxon>Alphaproteobacteria</taxon>
        <taxon>Rhodobacterales</taxon>
        <taxon>Roseobacteraceae</taxon>
        <taxon>Falsiruegeria</taxon>
    </lineage>
</organism>
<reference evidence="3 4" key="1">
    <citation type="submission" date="2021-05" db="EMBL/GenBank/DDBJ databases">
        <title>Draft genomes of marine bacteria isolated from model chitin particles.</title>
        <authorList>
            <person name="Datta M.S."/>
            <person name="Schwartzman J.A."/>
            <person name="Cordero O."/>
        </authorList>
    </citation>
    <scope>NUCLEOTIDE SEQUENCE [LARGE SCALE GENOMIC DNA]</scope>
    <source>
        <strain evidence="3 4">4E07</strain>
    </source>
</reference>
<evidence type="ECO:0000313" key="3">
    <source>
        <dbReference type="EMBL" id="MBT3140969.1"/>
    </source>
</evidence>
<dbReference type="RefSeq" id="WP_215193733.1">
    <property type="nucleotide sequence ID" value="NZ_JAHHDY010000009.1"/>
</dbReference>
<dbReference type="Gene3D" id="2.40.128.110">
    <property type="entry name" value="Lipid/polyisoprenoid-binding, YceI-like"/>
    <property type="match status" value="1"/>
</dbReference>
<name>A0ABS5WQR5_9RHOB</name>
<evidence type="ECO:0000259" key="2">
    <source>
        <dbReference type="SMART" id="SM00867"/>
    </source>
</evidence>
<dbReference type="SUPFAM" id="SSF101874">
    <property type="entry name" value="YceI-like"/>
    <property type="match status" value="1"/>
</dbReference>
<gene>
    <name evidence="3" type="ORF">KL867_07890</name>
</gene>
<dbReference type="EMBL" id="JAHHDY010000009">
    <property type="protein sequence ID" value="MBT3140969.1"/>
    <property type="molecule type" value="Genomic_DNA"/>
</dbReference>
<keyword evidence="4" id="KW-1185">Reference proteome</keyword>
<feature type="chain" id="PRO_5045167772" evidence="1">
    <location>
        <begin position="25"/>
        <end position="198"/>
    </location>
</feature>
<keyword evidence="1" id="KW-0732">Signal</keyword>
<dbReference type="Pfam" id="PF04264">
    <property type="entry name" value="YceI"/>
    <property type="match status" value="1"/>
</dbReference>
<feature type="signal peptide" evidence="1">
    <location>
        <begin position="1"/>
        <end position="24"/>
    </location>
</feature>
<dbReference type="PANTHER" id="PTHR34406">
    <property type="entry name" value="PROTEIN YCEI"/>
    <property type="match status" value="1"/>
</dbReference>
<dbReference type="Proteomes" id="UP000763802">
    <property type="component" value="Unassembled WGS sequence"/>
</dbReference>